<proteinExistence type="predicted"/>
<evidence type="ECO:0000313" key="2">
    <source>
        <dbReference type="EMBL" id="KRK74217.1"/>
    </source>
</evidence>
<dbReference type="PATRIC" id="fig|1291734.4.peg.839"/>
<accession>A0A0R1JZN4</accession>
<reference evidence="2 3" key="1">
    <citation type="journal article" date="2015" name="Genome Announc.">
        <title>Expanding the biotechnology potential of lactobacilli through comparative genomics of 213 strains and associated genera.</title>
        <authorList>
            <person name="Sun Z."/>
            <person name="Harris H.M."/>
            <person name="McCann A."/>
            <person name="Guo C."/>
            <person name="Argimon S."/>
            <person name="Zhang W."/>
            <person name="Yang X."/>
            <person name="Jeffery I.B."/>
            <person name="Cooney J.C."/>
            <person name="Kagawa T.F."/>
            <person name="Liu W."/>
            <person name="Song Y."/>
            <person name="Salvetti E."/>
            <person name="Wrobel A."/>
            <person name="Rasinkangas P."/>
            <person name="Parkhill J."/>
            <person name="Rea M.C."/>
            <person name="O'Sullivan O."/>
            <person name="Ritari J."/>
            <person name="Douillard F.P."/>
            <person name="Paul Ross R."/>
            <person name="Yang R."/>
            <person name="Briner A.E."/>
            <person name="Felis G.E."/>
            <person name="de Vos W.M."/>
            <person name="Barrangou R."/>
            <person name="Klaenhammer T.R."/>
            <person name="Caufield P.W."/>
            <person name="Cui Y."/>
            <person name="Zhang H."/>
            <person name="O'Toole P.W."/>
        </authorList>
    </citation>
    <scope>NUCLEOTIDE SEQUENCE [LARGE SCALE GENOMIC DNA]</scope>
    <source>
        <strain evidence="2 3">JCM 17158</strain>
    </source>
</reference>
<sequence>MRFVERALNALWYHRRAYAVLVILVGGVAAGAILLATATMMNQVNLAGFLHRIAGLNHTAGRPLQRIVTQAYHTIGSHYTLAWWACMGSLVLIGVGFALLQRKRRRTEITAYLVMGKSGWNIAAQAACEALIAFTLGFWLVVAGLAVISAGVTDWLQGLNHQLMDATLRSQVSAGTVAKIMQKLFAHKVTEFNGTGLMLPHPDQPPRLLAGVWRTYFVGAGAMMLSIGAAAGIGAWRTRRTIR</sequence>
<dbReference type="RefSeq" id="WP_054722193.1">
    <property type="nucleotide sequence ID" value="NZ_AZDJ01000001.1"/>
</dbReference>
<evidence type="ECO:0000256" key="1">
    <source>
        <dbReference type="SAM" id="Phobius"/>
    </source>
</evidence>
<evidence type="ECO:0000313" key="3">
    <source>
        <dbReference type="Proteomes" id="UP000051804"/>
    </source>
</evidence>
<dbReference type="Proteomes" id="UP000051804">
    <property type="component" value="Unassembled WGS sequence"/>
</dbReference>
<feature type="transmembrane region" description="Helical" evidence="1">
    <location>
        <begin position="216"/>
        <end position="236"/>
    </location>
</feature>
<name>A0A0R1JZN4_9LACO</name>
<feature type="transmembrane region" description="Helical" evidence="1">
    <location>
        <begin position="81"/>
        <end position="100"/>
    </location>
</feature>
<keyword evidence="1" id="KW-0812">Transmembrane</keyword>
<gene>
    <name evidence="2" type="ORF">FD02_GL000812</name>
</gene>
<keyword evidence="1" id="KW-1133">Transmembrane helix</keyword>
<dbReference type="AlphaFoldDB" id="A0A0R1JZN4"/>
<keyword evidence="1" id="KW-0472">Membrane</keyword>
<keyword evidence="3" id="KW-1185">Reference proteome</keyword>
<dbReference type="EMBL" id="AZDJ01000001">
    <property type="protein sequence ID" value="KRK74217.1"/>
    <property type="molecule type" value="Genomic_DNA"/>
</dbReference>
<evidence type="ECO:0008006" key="4">
    <source>
        <dbReference type="Google" id="ProtNLM"/>
    </source>
</evidence>
<dbReference type="STRING" id="1291734.FD02_GL000812"/>
<feature type="transmembrane region" description="Helical" evidence="1">
    <location>
        <begin position="20"/>
        <end position="41"/>
    </location>
</feature>
<feature type="transmembrane region" description="Helical" evidence="1">
    <location>
        <begin position="120"/>
        <end position="148"/>
    </location>
</feature>
<comment type="caution">
    <text evidence="2">The sequence shown here is derived from an EMBL/GenBank/DDBJ whole genome shotgun (WGS) entry which is preliminary data.</text>
</comment>
<dbReference type="OrthoDB" id="2312079at2"/>
<protein>
    <recommendedName>
        <fullName evidence="4">ABC3 transporter permease protein domain-containing protein</fullName>
    </recommendedName>
</protein>
<organism evidence="2 3">
    <name type="scientific">Lacticaseibacillus nasuensis JCM 17158</name>
    <dbReference type="NCBI Taxonomy" id="1291734"/>
    <lineage>
        <taxon>Bacteria</taxon>
        <taxon>Bacillati</taxon>
        <taxon>Bacillota</taxon>
        <taxon>Bacilli</taxon>
        <taxon>Lactobacillales</taxon>
        <taxon>Lactobacillaceae</taxon>
        <taxon>Lacticaseibacillus</taxon>
    </lineage>
</organism>